<dbReference type="Pfam" id="PF00353">
    <property type="entry name" value="HemolysinCabind"/>
    <property type="match status" value="4"/>
</dbReference>
<dbReference type="InterPro" id="IPR018511">
    <property type="entry name" value="Hemolysin-typ_Ca-bd_CS"/>
</dbReference>
<dbReference type="GO" id="GO:0005509">
    <property type="term" value="F:calcium ion binding"/>
    <property type="evidence" value="ECO:0007669"/>
    <property type="project" value="InterPro"/>
</dbReference>
<accession>A0A2T7ULU1</accession>
<organism evidence="4 5">
    <name type="scientific">Pararhodobacter aggregans</name>
    <dbReference type="NCBI Taxonomy" id="404875"/>
    <lineage>
        <taxon>Bacteria</taxon>
        <taxon>Pseudomonadati</taxon>
        <taxon>Pseudomonadota</taxon>
        <taxon>Alphaproteobacteria</taxon>
        <taxon>Rhodobacterales</taxon>
        <taxon>Paracoccaceae</taxon>
        <taxon>Pararhodobacter</taxon>
    </lineage>
</organism>
<evidence type="ECO:0000256" key="2">
    <source>
        <dbReference type="ARBA" id="ARBA00022525"/>
    </source>
</evidence>
<dbReference type="PRINTS" id="PR00313">
    <property type="entry name" value="CABNDNGRPT"/>
</dbReference>
<dbReference type="OrthoDB" id="6305173at2"/>
<protein>
    <recommendedName>
        <fullName evidence="6">Calcium-binding protein</fullName>
    </recommendedName>
</protein>
<proteinExistence type="predicted"/>
<sequence>MLIGLMIIGVLFTLSMPGTGGMAIPDTGEPGSPGDGDDSLTGGDSDDLIDGLGGSDTIDGGAGNDTLSGNEGDDWLLGSEGNDLLSGGLGIDTLEGGEGDDTLTLSDGFETRWHYDEDGRVTDLERSHLDGGDGGETEGDLLDAAAMTQALHLYVEGDLSFIATSPRGESAATVDGFERYALGSGHDVIEYYREGESLVFDTGAGDDALYLANGGHQLQAGRGEDRVSLFAEGAFGDGLFLDGGQGEDGLGDQLEVESDQRLDMAIDSSGSGTITDGAGGTLRFANFERFSVNGTETHIDASAAGLDLVIESRGEISTVIGGSGNDSLGGNELFGGDGNDELSGGAYADGGDGNDIVSADRAFGGAGDDTVLGGEMTGGSGIDSFLARAGIGDGIDSRYQPDIITDYQAGESVVLSVNYHTVDSNDPSITHPEPTVSIERIEGETRVNLLVDGQVVLVIEGDSIPDEAIEIVIRGSNPWLA</sequence>
<feature type="region of interest" description="Disordered" evidence="3">
    <location>
        <begin position="22"/>
        <end position="79"/>
    </location>
</feature>
<dbReference type="InterPro" id="IPR001343">
    <property type="entry name" value="Hemolysn_Ca-bd"/>
</dbReference>
<dbReference type="InterPro" id="IPR011049">
    <property type="entry name" value="Serralysin-like_metalloprot_C"/>
</dbReference>
<comment type="subcellular location">
    <subcellularLocation>
        <location evidence="1">Secreted</location>
    </subcellularLocation>
</comment>
<evidence type="ECO:0000256" key="3">
    <source>
        <dbReference type="SAM" id="MobiDB-lite"/>
    </source>
</evidence>
<dbReference type="AlphaFoldDB" id="A0A2T7ULU1"/>
<dbReference type="RefSeq" id="WP_107751659.1">
    <property type="nucleotide sequence ID" value="NZ_QBKF01000005.1"/>
</dbReference>
<dbReference type="GO" id="GO:0005576">
    <property type="term" value="C:extracellular region"/>
    <property type="evidence" value="ECO:0007669"/>
    <property type="project" value="UniProtKB-SubCell"/>
</dbReference>
<evidence type="ECO:0000313" key="5">
    <source>
        <dbReference type="Proteomes" id="UP000244810"/>
    </source>
</evidence>
<comment type="caution">
    <text evidence="4">The sequence shown here is derived from an EMBL/GenBank/DDBJ whole genome shotgun (WGS) entry which is preliminary data.</text>
</comment>
<keyword evidence="5" id="KW-1185">Reference proteome</keyword>
<name>A0A2T7ULU1_9RHOB</name>
<dbReference type="EMBL" id="QDDR01000013">
    <property type="protein sequence ID" value="PVE45655.1"/>
    <property type="molecule type" value="Genomic_DNA"/>
</dbReference>
<dbReference type="Proteomes" id="UP000244810">
    <property type="component" value="Unassembled WGS sequence"/>
</dbReference>
<evidence type="ECO:0000256" key="1">
    <source>
        <dbReference type="ARBA" id="ARBA00004613"/>
    </source>
</evidence>
<dbReference type="InterPro" id="IPR050557">
    <property type="entry name" value="RTX_toxin/Mannuronan_C5-epim"/>
</dbReference>
<dbReference type="PROSITE" id="PS00330">
    <property type="entry name" value="HEMOLYSIN_CALCIUM"/>
    <property type="match status" value="1"/>
</dbReference>
<dbReference type="Gene3D" id="2.150.10.10">
    <property type="entry name" value="Serralysin-like metalloprotease, C-terminal"/>
    <property type="match status" value="2"/>
</dbReference>
<dbReference type="PANTHER" id="PTHR38340:SF1">
    <property type="entry name" value="S-LAYER PROTEIN"/>
    <property type="match status" value="1"/>
</dbReference>
<keyword evidence="2" id="KW-0964">Secreted</keyword>
<evidence type="ECO:0000313" key="4">
    <source>
        <dbReference type="EMBL" id="PVE45655.1"/>
    </source>
</evidence>
<gene>
    <name evidence="4" type="ORF">DDE23_20560</name>
</gene>
<dbReference type="SUPFAM" id="SSF51120">
    <property type="entry name" value="beta-Roll"/>
    <property type="match status" value="2"/>
</dbReference>
<evidence type="ECO:0008006" key="6">
    <source>
        <dbReference type="Google" id="ProtNLM"/>
    </source>
</evidence>
<dbReference type="PANTHER" id="PTHR38340">
    <property type="entry name" value="S-LAYER PROTEIN"/>
    <property type="match status" value="1"/>
</dbReference>
<reference evidence="4 5" key="1">
    <citation type="journal article" date="2011" name="Syst. Appl. Microbiol.">
        <title>Defluviimonas denitrificans gen. nov., sp. nov., and Pararhodobacter aggregans gen. nov., sp. nov., non-phototrophic Rhodobacteraceae from the biofilter of a marine aquaculture.</title>
        <authorList>
            <person name="Foesel B.U."/>
            <person name="Drake H.L."/>
            <person name="Schramm A."/>
        </authorList>
    </citation>
    <scope>NUCLEOTIDE SEQUENCE [LARGE SCALE GENOMIC DNA]</scope>
    <source>
        <strain evidence="4 5">D1-19</strain>
    </source>
</reference>